<accession>A0A7C2S5L3</accession>
<evidence type="ECO:0000313" key="3">
    <source>
        <dbReference type="EMBL" id="HET21926.1"/>
    </source>
</evidence>
<dbReference type="SUPFAM" id="SSF52317">
    <property type="entry name" value="Class I glutamine amidotransferase-like"/>
    <property type="match status" value="1"/>
</dbReference>
<keyword evidence="3" id="KW-0808">Transferase</keyword>
<dbReference type="InterPro" id="IPR002818">
    <property type="entry name" value="DJ-1/PfpI"/>
</dbReference>
<reference evidence="3" key="1">
    <citation type="journal article" date="2020" name="mSystems">
        <title>Genome- and Community-Level Interaction Insights into Carbon Utilization and Element Cycling Functions of Hydrothermarchaeota in Hydrothermal Sediment.</title>
        <authorList>
            <person name="Zhou Z."/>
            <person name="Liu Y."/>
            <person name="Xu W."/>
            <person name="Pan J."/>
            <person name="Luo Z.H."/>
            <person name="Li M."/>
        </authorList>
    </citation>
    <scope>NUCLEOTIDE SEQUENCE [LARGE SCALE GENOMIC DNA]</scope>
    <source>
        <strain evidence="3">SpSt-12</strain>
    </source>
</reference>
<dbReference type="PANTHER" id="PTHR42733:SF2">
    <property type="entry name" value="DJ-1_THIJ_PFPI FAMILY PROTEIN"/>
    <property type="match status" value="1"/>
</dbReference>
<comment type="similarity">
    <text evidence="1">Belongs to the peptidase C56 family.</text>
</comment>
<protein>
    <submittedName>
        <fullName evidence="3">Type 1 glutamine amidotransferase</fullName>
    </submittedName>
</protein>
<evidence type="ECO:0000259" key="2">
    <source>
        <dbReference type="Pfam" id="PF01965"/>
    </source>
</evidence>
<name>A0A7C2S5L3_ARCFL</name>
<dbReference type="Gene3D" id="3.40.50.880">
    <property type="match status" value="1"/>
</dbReference>
<feature type="domain" description="DJ-1/PfpI" evidence="2">
    <location>
        <begin position="1"/>
        <end position="163"/>
    </location>
</feature>
<dbReference type="AlphaFoldDB" id="A0A7C2S5L3"/>
<keyword evidence="3" id="KW-0315">Glutamine amidotransferase</keyword>
<dbReference type="Pfam" id="PF01965">
    <property type="entry name" value="DJ-1_PfpI"/>
    <property type="match status" value="1"/>
</dbReference>
<evidence type="ECO:0000256" key="1">
    <source>
        <dbReference type="ARBA" id="ARBA00008542"/>
    </source>
</evidence>
<comment type="caution">
    <text evidence="3">The sequence shown here is derived from an EMBL/GenBank/DDBJ whole genome shotgun (WGS) entry which is preliminary data.</text>
</comment>
<sequence>MKVLILVENDFEDLELFYPLYRLREEGYVVEVASSSLDVRVGKKGYQVKPDLKYDDVVVEDYDALVIPGGKAPERIRINEKAVEIVRRFLELGKPVAAICHGPQLLISAGIVRGRRMTSWIGIRDDLIAAGAEYVDAEVVVDGNIITSRMPDDLPAFCRELIKMLERY</sequence>
<dbReference type="PROSITE" id="PS51276">
    <property type="entry name" value="PEPTIDASE_C56_PFPI"/>
    <property type="match status" value="1"/>
</dbReference>
<dbReference type="GO" id="GO:0016740">
    <property type="term" value="F:transferase activity"/>
    <property type="evidence" value="ECO:0007669"/>
    <property type="project" value="UniProtKB-KW"/>
</dbReference>
<dbReference type="EMBL" id="DSCQ01000098">
    <property type="protein sequence ID" value="HET21926.1"/>
    <property type="molecule type" value="Genomic_DNA"/>
</dbReference>
<organism evidence="3">
    <name type="scientific">Archaeoglobus fulgidus</name>
    <dbReference type="NCBI Taxonomy" id="2234"/>
    <lineage>
        <taxon>Archaea</taxon>
        <taxon>Methanobacteriati</taxon>
        <taxon>Methanobacteriota</taxon>
        <taxon>Archaeoglobi</taxon>
        <taxon>Archaeoglobales</taxon>
        <taxon>Archaeoglobaceae</taxon>
        <taxon>Archaeoglobus</taxon>
    </lineage>
</organism>
<dbReference type="PANTHER" id="PTHR42733">
    <property type="entry name" value="DJ-1 PROTEIN"/>
    <property type="match status" value="1"/>
</dbReference>
<gene>
    <name evidence="3" type="ORF">ENN70_07705</name>
</gene>
<dbReference type="InterPro" id="IPR006286">
    <property type="entry name" value="C56_PfpI-like"/>
</dbReference>
<proteinExistence type="inferred from homology"/>
<dbReference type="CDD" id="cd03134">
    <property type="entry name" value="GATase1_PfpI_like"/>
    <property type="match status" value="1"/>
</dbReference>
<dbReference type="NCBIfam" id="TIGR01382">
    <property type="entry name" value="PfpI"/>
    <property type="match status" value="1"/>
</dbReference>
<dbReference type="InterPro" id="IPR029062">
    <property type="entry name" value="Class_I_gatase-like"/>
</dbReference>